<dbReference type="Proteomes" id="UP000265618">
    <property type="component" value="Unassembled WGS sequence"/>
</dbReference>
<dbReference type="InterPro" id="IPR011051">
    <property type="entry name" value="RmlC_Cupin_sf"/>
</dbReference>
<evidence type="ECO:0000259" key="2">
    <source>
        <dbReference type="Pfam" id="PF06172"/>
    </source>
</evidence>
<dbReference type="Pfam" id="PF06172">
    <property type="entry name" value="Cupin_5"/>
    <property type="match status" value="1"/>
</dbReference>
<proteinExistence type="predicted"/>
<accession>A0A391NZM6</accession>
<feature type="compositionally biased region" description="Polar residues" evidence="1">
    <location>
        <begin position="12"/>
        <end position="23"/>
    </location>
</feature>
<feature type="region of interest" description="Disordered" evidence="1">
    <location>
        <begin position="1"/>
        <end position="23"/>
    </location>
</feature>
<gene>
    <name evidence="3" type="ORF">KIPB_011661</name>
</gene>
<dbReference type="AlphaFoldDB" id="A0A391NZM6"/>
<evidence type="ECO:0000313" key="4">
    <source>
        <dbReference type="Proteomes" id="UP000265618"/>
    </source>
</evidence>
<organism evidence="3 4">
    <name type="scientific">Kipferlia bialata</name>
    <dbReference type="NCBI Taxonomy" id="797122"/>
    <lineage>
        <taxon>Eukaryota</taxon>
        <taxon>Metamonada</taxon>
        <taxon>Carpediemonas-like organisms</taxon>
        <taxon>Kipferlia</taxon>
    </lineage>
</organism>
<evidence type="ECO:0000313" key="3">
    <source>
        <dbReference type="EMBL" id="GCA63743.1"/>
    </source>
</evidence>
<evidence type="ECO:0000256" key="1">
    <source>
        <dbReference type="SAM" id="MobiDB-lite"/>
    </source>
</evidence>
<dbReference type="EMBL" id="BDIP01004833">
    <property type="protein sequence ID" value="GCA63743.1"/>
    <property type="molecule type" value="Genomic_DNA"/>
</dbReference>
<comment type="caution">
    <text evidence="3">The sequence shown here is derived from an EMBL/GenBank/DDBJ whole genome shotgun (WGS) entry which is preliminary data.</text>
</comment>
<dbReference type="SUPFAM" id="SSF51182">
    <property type="entry name" value="RmlC-like cupins"/>
    <property type="match status" value="1"/>
</dbReference>
<reference evidence="3 4" key="1">
    <citation type="journal article" date="2018" name="PLoS ONE">
        <title>The draft genome of Kipferlia bialata reveals reductive genome evolution in fornicate parasites.</title>
        <authorList>
            <person name="Tanifuji G."/>
            <person name="Takabayashi S."/>
            <person name="Kume K."/>
            <person name="Takagi M."/>
            <person name="Nakayama T."/>
            <person name="Kamikawa R."/>
            <person name="Inagaki Y."/>
            <person name="Hashimoto T."/>
        </authorList>
    </citation>
    <scope>NUCLEOTIDE SEQUENCE [LARGE SCALE GENOMIC DNA]</scope>
    <source>
        <strain evidence="3">NY0173</strain>
    </source>
</reference>
<feature type="compositionally biased region" description="Basic and acidic residues" evidence="1">
    <location>
        <begin position="1"/>
        <end position="11"/>
    </location>
</feature>
<protein>
    <recommendedName>
        <fullName evidence="2">DUF985 domain-containing protein</fullName>
    </recommendedName>
</protein>
<sequence length="78" mass="8167">LMGDPSAHHTDASTPVTAQSVVPANAWQTTTLVPSPDASGESVPWVLFTCVVSPAFEYPDLVTATEGELGEMLPNLTL</sequence>
<dbReference type="InterPro" id="IPR009327">
    <property type="entry name" value="Cupin_DUF985"/>
</dbReference>
<keyword evidence="4" id="KW-1185">Reference proteome</keyword>
<name>A0A391NZM6_9EUKA</name>
<feature type="domain" description="DUF985" evidence="2">
    <location>
        <begin position="16"/>
        <end position="61"/>
    </location>
</feature>
<dbReference type="Gene3D" id="2.60.120.10">
    <property type="entry name" value="Jelly Rolls"/>
    <property type="match status" value="1"/>
</dbReference>
<dbReference type="InterPro" id="IPR014710">
    <property type="entry name" value="RmlC-like_jellyroll"/>
</dbReference>
<feature type="non-terminal residue" evidence="3">
    <location>
        <position position="1"/>
    </location>
</feature>